<dbReference type="STRING" id="1344418.A0A1D2VMM8"/>
<dbReference type="GO" id="GO:0030515">
    <property type="term" value="F:snoRNA binding"/>
    <property type="evidence" value="ECO:0007669"/>
    <property type="project" value="EnsemblFungi"/>
</dbReference>
<keyword evidence="4" id="KW-1185">Reference proteome</keyword>
<organism evidence="3 4">
    <name type="scientific">Ascoidea rubescens DSM 1968</name>
    <dbReference type="NCBI Taxonomy" id="1344418"/>
    <lineage>
        <taxon>Eukaryota</taxon>
        <taxon>Fungi</taxon>
        <taxon>Dikarya</taxon>
        <taxon>Ascomycota</taxon>
        <taxon>Saccharomycotina</taxon>
        <taxon>Saccharomycetes</taxon>
        <taxon>Ascoideaceae</taxon>
        <taxon>Ascoidea</taxon>
    </lineage>
</organism>
<dbReference type="AlphaFoldDB" id="A0A1D2VMM8"/>
<dbReference type="EMBL" id="KV454476">
    <property type="protein sequence ID" value="ODV62805.1"/>
    <property type="molecule type" value="Genomic_DNA"/>
</dbReference>
<dbReference type="FunCoup" id="A0A1D2VMM8">
    <property type="interactions" value="884"/>
</dbReference>
<gene>
    <name evidence="3" type="ORF">ASCRUDRAFT_74271</name>
</gene>
<dbReference type="GeneID" id="30966257"/>
<feature type="region of interest" description="Disordered" evidence="2">
    <location>
        <begin position="35"/>
        <end position="55"/>
    </location>
</feature>
<dbReference type="GO" id="GO:0032040">
    <property type="term" value="C:small-subunit processome"/>
    <property type="evidence" value="ECO:0007669"/>
    <property type="project" value="EnsemblFungi"/>
</dbReference>
<comment type="similarity">
    <text evidence="1">Belongs to the bystin family.</text>
</comment>
<dbReference type="Pfam" id="PF05291">
    <property type="entry name" value="Bystin"/>
    <property type="match status" value="1"/>
</dbReference>
<dbReference type="GO" id="GO:0030688">
    <property type="term" value="C:preribosome, small subunit precursor"/>
    <property type="evidence" value="ECO:0007669"/>
    <property type="project" value="EnsemblFungi"/>
</dbReference>
<dbReference type="GO" id="GO:0005737">
    <property type="term" value="C:cytoplasm"/>
    <property type="evidence" value="ECO:0007669"/>
    <property type="project" value="EnsemblFungi"/>
</dbReference>
<reference evidence="4" key="1">
    <citation type="submission" date="2016-05" db="EMBL/GenBank/DDBJ databases">
        <title>Comparative genomics of biotechnologically important yeasts.</title>
        <authorList>
            <consortium name="DOE Joint Genome Institute"/>
            <person name="Riley R."/>
            <person name="Haridas S."/>
            <person name="Wolfe K.H."/>
            <person name="Lopes M.R."/>
            <person name="Hittinger C.T."/>
            <person name="Goker M."/>
            <person name="Salamov A."/>
            <person name="Wisecaver J."/>
            <person name="Long T.M."/>
            <person name="Aerts A.L."/>
            <person name="Barry K."/>
            <person name="Choi C."/>
            <person name="Clum A."/>
            <person name="Coughlan A.Y."/>
            <person name="Deshpande S."/>
            <person name="Douglass A.P."/>
            <person name="Hanson S.J."/>
            <person name="Klenk H.-P."/>
            <person name="Labutti K."/>
            <person name="Lapidus A."/>
            <person name="Lindquist E."/>
            <person name="Lipzen A."/>
            <person name="Meier-Kolthoff J.P."/>
            <person name="Ohm R.A."/>
            <person name="Otillar R.P."/>
            <person name="Pangilinan J."/>
            <person name="Peng Y."/>
            <person name="Rokas A."/>
            <person name="Rosa C.A."/>
            <person name="Scheuner C."/>
            <person name="Sibirny A.A."/>
            <person name="Slot J.C."/>
            <person name="Stielow J.B."/>
            <person name="Sun H."/>
            <person name="Kurtzman C.P."/>
            <person name="Blackwell M."/>
            <person name="Grigoriev I.V."/>
            <person name="Jeffries T.W."/>
        </authorList>
    </citation>
    <scope>NUCLEOTIDE SEQUENCE [LARGE SCALE GENOMIC DNA]</scope>
    <source>
        <strain evidence="4">DSM 1968</strain>
    </source>
</reference>
<dbReference type="PANTHER" id="PTHR12821:SF0">
    <property type="entry name" value="BYSTIN"/>
    <property type="match status" value="1"/>
</dbReference>
<evidence type="ECO:0000313" key="3">
    <source>
        <dbReference type="EMBL" id="ODV62805.1"/>
    </source>
</evidence>
<dbReference type="GO" id="GO:0030686">
    <property type="term" value="C:90S preribosome"/>
    <property type="evidence" value="ECO:0007669"/>
    <property type="project" value="EnsemblFungi"/>
</dbReference>
<name>A0A1D2VMM8_9ASCO</name>
<dbReference type="PANTHER" id="PTHR12821">
    <property type="entry name" value="BYSTIN"/>
    <property type="match status" value="1"/>
</dbReference>
<dbReference type="GO" id="GO:0016973">
    <property type="term" value="P:poly(A)+ mRNA export from nucleus"/>
    <property type="evidence" value="ECO:0007669"/>
    <property type="project" value="EnsemblFungi"/>
</dbReference>
<accession>A0A1D2VMM8</accession>
<dbReference type="InParanoid" id="A0A1D2VMM8"/>
<protein>
    <submittedName>
        <fullName evidence="3">Putative nucleolar snoRNA-binding protein</fullName>
    </submittedName>
</protein>
<dbReference type="InterPro" id="IPR007955">
    <property type="entry name" value="Bystin"/>
</dbReference>
<dbReference type="GO" id="GO:0000447">
    <property type="term" value="P:endonucleolytic cleavage in ITS1 to separate SSU-rRNA from 5.8S rRNA and LSU-rRNA from tricistronic rRNA transcript (SSU-rRNA, 5.8S rRNA, LSU-rRNA)"/>
    <property type="evidence" value="ECO:0007669"/>
    <property type="project" value="EnsemblFungi"/>
</dbReference>
<sequence>MGKISVSNNKNKNKLLHDPLYKDLTEDGLYRKRNKKIAKQKKNDNDNDNSEEYIDSVTSGKILQLAKEQQEEIEIEERKNRKSNSIRNDLDYASDEANEEEYNNGDFYDFGEEELEYSDVEQEEIEEVDGDDIALYDRYLNGNGPTFDGLNGSYNLADKILAEIAKKKERDEILASGKGPINAVEVPPIVIAAYSKLGQLLSTWKHGKLPKIFKRLPIEVNWEDLLYITQPESWTPNVCYEATKLFVSNLDAKGAQKFIEMVLLDRVRKDIEDSEQNKLNYHLYRSLKKSLYKPAGFFKGFLYPLVETGCTKREAIIVGSILSKVSVPPIHSATALTHLLKLDFSPTTTVFIRVLLEKKYALPYQTIDELVFYFMNFRLIQQTNKYDEDLNMRDDELEPDLKALKRKHPPLPVVWHKAFLAFAQRYKNDITEDQRDFLLETVRQRFHKDIGPEIRRELLASQPRMEAGLKEPEKEVQMIDVF</sequence>
<dbReference type="Proteomes" id="UP000095038">
    <property type="component" value="Unassembled WGS sequence"/>
</dbReference>
<proteinExistence type="inferred from homology"/>
<dbReference type="OrthoDB" id="2192561at2759"/>
<evidence type="ECO:0000256" key="2">
    <source>
        <dbReference type="SAM" id="MobiDB-lite"/>
    </source>
</evidence>
<evidence type="ECO:0000256" key="1">
    <source>
        <dbReference type="ARBA" id="ARBA00007114"/>
    </source>
</evidence>
<evidence type="ECO:0000313" key="4">
    <source>
        <dbReference type="Proteomes" id="UP000095038"/>
    </source>
</evidence>
<dbReference type="RefSeq" id="XP_020049112.1">
    <property type="nucleotide sequence ID" value="XM_020192621.1"/>
</dbReference>